<gene>
    <name evidence="3" type="ORF">FCULG_00012833</name>
</gene>
<reference evidence="3 4" key="1">
    <citation type="submission" date="2018-02" db="EMBL/GenBank/DDBJ databases">
        <title>Fusarium culmorum secondary metabolites in fungal-bacterial-plant interactions.</title>
        <authorList>
            <person name="Schmidt R."/>
        </authorList>
    </citation>
    <scope>NUCLEOTIDE SEQUENCE [LARGE SCALE GENOMIC DNA]</scope>
    <source>
        <strain evidence="3 4">PV</strain>
    </source>
</reference>
<dbReference type="OrthoDB" id="1678912at2759"/>
<comment type="caution">
    <text evidence="3">The sequence shown here is derived from an EMBL/GenBank/DDBJ whole genome shotgun (WGS) entry which is preliminary data.</text>
</comment>
<dbReference type="EMBL" id="PVEM01000014">
    <property type="protein sequence ID" value="PTD03465.1"/>
    <property type="molecule type" value="Genomic_DNA"/>
</dbReference>
<protein>
    <recommendedName>
        <fullName evidence="2">JmjC domain-containing protein</fullName>
    </recommendedName>
</protein>
<dbReference type="SUPFAM" id="SSF51197">
    <property type="entry name" value="Clavaminate synthase-like"/>
    <property type="match status" value="1"/>
</dbReference>
<evidence type="ECO:0000256" key="1">
    <source>
        <dbReference type="SAM" id="MobiDB-lite"/>
    </source>
</evidence>
<organism evidence="3 4">
    <name type="scientific">Fusarium culmorum</name>
    <dbReference type="NCBI Taxonomy" id="5516"/>
    <lineage>
        <taxon>Eukaryota</taxon>
        <taxon>Fungi</taxon>
        <taxon>Dikarya</taxon>
        <taxon>Ascomycota</taxon>
        <taxon>Pezizomycotina</taxon>
        <taxon>Sordariomycetes</taxon>
        <taxon>Hypocreomycetidae</taxon>
        <taxon>Hypocreales</taxon>
        <taxon>Nectriaceae</taxon>
        <taxon>Fusarium</taxon>
    </lineage>
</organism>
<sequence length="644" mass="72261">MQTDFLEKDNPRHQTDTTDPDSSRVRPGITICDVSNDTTLDTPSPVNSDPNDAGKQDTQSPSTVIPQVVLSSADMKRLVPRLAELERQGAGQHIGVPQIDITLSDLQSSIGVEDADWQYTSIRYEAGQKDKGFAQVYVSHDELSIDWSAFTTEVERPTFDEAKAIFEKAAQNPPTSNIPYYVGHATGFPHSALDPGPVITNNPAFKDLHTPYHHIGGDFSAHCCHCEDMTSVEQTSEGPLYHGLRSYSEVYFGTGYKLWLVIDRHHVGKFDEHKCLLFAPSLLEKEGIDYIVAVVGRGEAFWTTPGQQHQIINLGHCAARSINFSHPEDKLDLSKAIQCHDCGMFEVGKESGATIVPPLNSESGRAMSIGAKIKRKHQANHELSAAPSKKSTRTYTASQRELDEIKGSLKGIHHRSPDIDQDNFTRAEMDVYKQVASVQSITALEQFVELVDQFRKHQSQTLFTEDSKKSLLDNTMARLIYYTGKSTLHKFCLRLSQIRLAQAVDEHKGERRRQADAAFLAHLASRHNMTKDNLKYHLREGRQWLKLCGHHDGLLAFILLDSRNDFGVTKERWIQLCHENSALSKEAFHRLLDNEYIKRLLVAGKALEEIVCGSSETFVWEEEEEDSLDLAGNDVEIRIGQMSN</sequence>
<dbReference type="Gene3D" id="2.60.120.650">
    <property type="entry name" value="Cupin"/>
    <property type="match status" value="1"/>
</dbReference>
<dbReference type="OMA" id="CHENSAL"/>
<proteinExistence type="predicted"/>
<evidence type="ECO:0000259" key="2">
    <source>
        <dbReference type="PROSITE" id="PS51184"/>
    </source>
</evidence>
<dbReference type="AlphaFoldDB" id="A0A2T4GIZ3"/>
<dbReference type="Proteomes" id="UP000241587">
    <property type="component" value="Unassembled WGS sequence"/>
</dbReference>
<feature type="compositionally biased region" description="Basic and acidic residues" evidence="1">
    <location>
        <begin position="1"/>
        <end position="24"/>
    </location>
</feature>
<dbReference type="Pfam" id="PF02373">
    <property type="entry name" value="JmjC"/>
    <property type="match status" value="1"/>
</dbReference>
<evidence type="ECO:0000313" key="4">
    <source>
        <dbReference type="Proteomes" id="UP000241587"/>
    </source>
</evidence>
<keyword evidence="4" id="KW-1185">Reference proteome</keyword>
<name>A0A2T4GIZ3_FUSCU</name>
<accession>A0A2T4GIZ3</accession>
<feature type="compositionally biased region" description="Polar residues" evidence="1">
    <location>
        <begin position="33"/>
        <end position="62"/>
    </location>
</feature>
<dbReference type="PROSITE" id="PS51184">
    <property type="entry name" value="JMJC"/>
    <property type="match status" value="1"/>
</dbReference>
<dbReference type="InterPro" id="IPR003347">
    <property type="entry name" value="JmjC_dom"/>
</dbReference>
<feature type="region of interest" description="Disordered" evidence="1">
    <location>
        <begin position="1"/>
        <end position="62"/>
    </location>
</feature>
<evidence type="ECO:0000313" key="3">
    <source>
        <dbReference type="EMBL" id="PTD03465.1"/>
    </source>
</evidence>
<feature type="domain" description="JmjC" evidence="2">
    <location>
        <begin position="185"/>
        <end position="341"/>
    </location>
</feature>